<dbReference type="InterPro" id="IPR009825">
    <property type="entry name" value="ECF_substrate-spec-like"/>
</dbReference>
<organism evidence="4 5">
    <name type="scientific">Jutongia huaianensis</name>
    <dbReference type="NCBI Taxonomy" id="2763668"/>
    <lineage>
        <taxon>Bacteria</taxon>
        <taxon>Bacillati</taxon>
        <taxon>Bacillota</taxon>
        <taxon>Clostridia</taxon>
        <taxon>Lachnospirales</taxon>
        <taxon>Lachnospiraceae</taxon>
        <taxon>Jutongia</taxon>
    </lineage>
</organism>
<feature type="transmembrane region" description="Helical" evidence="3">
    <location>
        <begin position="92"/>
        <end position="112"/>
    </location>
</feature>
<feature type="transmembrane region" description="Helical" evidence="3">
    <location>
        <begin position="50"/>
        <end position="72"/>
    </location>
</feature>
<keyword evidence="3" id="KW-0472">Membrane</keyword>
<dbReference type="EMBL" id="JACRSX010000003">
    <property type="protein sequence ID" value="MBC8561721.1"/>
    <property type="molecule type" value="Genomic_DNA"/>
</dbReference>
<keyword evidence="1 3" id="KW-0812">Transmembrane</keyword>
<feature type="transmembrane region" description="Helical" evidence="3">
    <location>
        <begin position="26"/>
        <end position="43"/>
    </location>
</feature>
<keyword evidence="5" id="KW-1185">Reference proteome</keyword>
<proteinExistence type="predicted"/>
<keyword evidence="2 3" id="KW-1133">Transmembrane helix</keyword>
<dbReference type="Pfam" id="PF07155">
    <property type="entry name" value="ECF-ribofla_trS"/>
    <property type="match status" value="1"/>
</dbReference>
<sequence length="184" mass="19201">MAKETTTAAGMNVAETETSHSKTIEITMAALFIALTYVATAFINVRIPFLAANGGLIHLGNIPLFVAAAIYGKRTGALAGAFGMGLFDLTSGWVSWAPFTFVICGLIGFAFAAVAGKKAGKGRLILAVFVAAIIKVVGYYIAEIILYGNFVAPVTSIPGNLVQIFVAGLIAVPVILVLQKVLHN</sequence>
<dbReference type="Proteomes" id="UP000606193">
    <property type="component" value="Unassembled WGS sequence"/>
</dbReference>
<dbReference type="PANTHER" id="PTHR37815">
    <property type="entry name" value="UPF0397 PROTEIN BC_2624-RELATED"/>
    <property type="match status" value="1"/>
</dbReference>
<evidence type="ECO:0000256" key="1">
    <source>
        <dbReference type="ARBA" id="ARBA00022692"/>
    </source>
</evidence>
<evidence type="ECO:0000313" key="5">
    <source>
        <dbReference type="Proteomes" id="UP000606193"/>
    </source>
</evidence>
<evidence type="ECO:0000256" key="3">
    <source>
        <dbReference type="SAM" id="Phobius"/>
    </source>
</evidence>
<name>A0ABR7MZB1_9FIRM</name>
<feature type="transmembrane region" description="Helical" evidence="3">
    <location>
        <begin position="124"/>
        <end position="142"/>
    </location>
</feature>
<feature type="transmembrane region" description="Helical" evidence="3">
    <location>
        <begin position="162"/>
        <end position="182"/>
    </location>
</feature>
<protein>
    <submittedName>
        <fullName evidence="4">ECF transporter S component</fullName>
    </submittedName>
</protein>
<evidence type="ECO:0000313" key="4">
    <source>
        <dbReference type="EMBL" id="MBC8561721.1"/>
    </source>
</evidence>
<dbReference type="PANTHER" id="PTHR37815:SF3">
    <property type="entry name" value="UPF0397 PROTEIN SPR0429"/>
    <property type="match status" value="1"/>
</dbReference>
<evidence type="ECO:0000256" key="2">
    <source>
        <dbReference type="ARBA" id="ARBA00022989"/>
    </source>
</evidence>
<accession>A0ABR7MZB1</accession>
<comment type="caution">
    <text evidence="4">The sequence shown here is derived from an EMBL/GenBank/DDBJ whole genome shotgun (WGS) entry which is preliminary data.</text>
</comment>
<gene>
    <name evidence="4" type="ORF">H8704_03595</name>
</gene>
<reference evidence="4 5" key="1">
    <citation type="submission" date="2020-08" db="EMBL/GenBank/DDBJ databases">
        <title>Genome public.</title>
        <authorList>
            <person name="Liu C."/>
            <person name="Sun Q."/>
        </authorList>
    </citation>
    <scope>NUCLEOTIDE SEQUENCE [LARGE SCALE GENOMIC DNA]</scope>
    <source>
        <strain evidence="4 5">NSJ-37</strain>
    </source>
</reference>
<dbReference type="RefSeq" id="WP_022463566.1">
    <property type="nucleotide sequence ID" value="NZ_JACRSX010000003.1"/>
</dbReference>
<dbReference type="Gene3D" id="1.10.1760.20">
    <property type="match status" value="1"/>
</dbReference>